<feature type="transmembrane region" description="Helical" evidence="1">
    <location>
        <begin position="43"/>
        <end position="65"/>
    </location>
</feature>
<feature type="transmembrane region" description="Helical" evidence="1">
    <location>
        <begin position="123"/>
        <end position="145"/>
    </location>
</feature>
<feature type="transmembrane region" description="Helical" evidence="1">
    <location>
        <begin position="101"/>
        <end position="118"/>
    </location>
</feature>
<keyword evidence="1" id="KW-0812">Transmembrane</keyword>
<dbReference type="AlphaFoldDB" id="A0A934MH25"/>
<dbReference type="InterPro" id="IPR009936">
    <property type="entry name" value="DUF1468"/>
</dbReference>
<name>A0A934MH25_9HYPH</name>
<comment type="caution">
    <text evidence="3">The sequence shown here is derived from an EMBL/GenBank/DDBJ whole genome shotgun (WGS) entry which is preliminary data.</text>
</comment>
<dbReference type="Proteomes" id="UP000609531">
    <property type="component" value="Unassembled WGS sequence"/>
</dbReference>
<gene>
    <name evidence="3" type="ORF">JCR33_07970</name>
</gene>
<dbReference type="Pfam" id="PF07331">
    <property type="entry name" value="TctB"/>
    <property type="match status" value="1"/>
</dbReference>
<dbReference type="EMBL" id="JAEKJA010000005">
    <property type="protein sequence ID" value="MBJ3775616.1"/>
    <property type="molecule type" value="Genomic_DNA"/>
</dbReference>
<dbReference type="RefSeq" id="WP_198881496.1">
    <property type="nucleotide sequence ID" value="NZ_JAEKJA010000005.1"/>
</dbReference>
<keyword evidence="1" id="KW-0472">Membrane</keyword>
<evidence type="ECO:0000259" key="2">
    <source>
        <dbReference type="Pfam" id="PF07331"/>
    </source>
</evidence>
<organism evidence="3 4">
    <name type="scientific">Acuticoccus mangrovi</name>
    <dbReference type="NCBI Taxonomy" id="2796142"/>
    <lineage>
        <taxon>Bacteria</taxon>
        <taxon>Pseudomonadati</taxon>
        <taxon>Pseudomonadota</taxon>
        <taxon>Alphaproteobacteria</taxon>
        <taxon>Hyphomicrobiales</taxon>
        <taxon>Amorphaceae</taxon>
        <taxon>Acuticoccus</taxon>
    </lineage>
</organism>
<reference evidence="3" key="1">
    <citation type="submission" date="2020-12" db="EMBL/GenBank/DDBJ databases">
        <title>Bacterial taxonomy.</title>
        <authorList>
            <person name="Pan X."/>
        </authorList>
    </citation>
    <scope>NUCLEOTIDE SEQUENCE</scope>
    <source>
        <strain evidence="3">B2012</strain>
    </source>
</reference>
<keyword evidence="4" id="KW-1185">Reference proteome</keyword>
<evidence type="ECO:0000313" key="3">
    <source>
        <dbReference type="EMBL" id="MBJ3775616.1"/>
    </source>
</evidence>
<sequence>MSTRIADLIFAAVLLVVCAVLFLETLSDVYQRTGLGTAYNAVFYPRILLAVLALLSVALIAKALVGPSAALRLDLSRYALPVGGSLVLTTGYALFFTRLPFVPAAILYSAAVGLILGYRRLTVLAATAIAMPLGLFLLFESVLGVQLP</sequence>
<keyword evidence="1" id="KW-1133">Transmembrane helix</keyword>
<accession>A0A934MH25</accession>
<feature type="domain" description="DUF1468" evidence="2">
    <location>
        <begin position="9"/>
        <end position="148"/>
    </location>
</feature>
<evidence type="ECO:0000256" key="1">
    <source>
        <dbReference type="SAM" id="Phobius"/>
    </source>
</evidence>
<proteinExistence type="predicted"/>
<protein>
    <submittedName>
        <fullName evidence="3">Tripartite tricarboxylate transporter TctB family protein</fullName>
    </submittedName>
</protein>
<evidence type="ECO:0000313" key="4">
    <source>
        <dbReference type="Proteomes" id="UP000609531"/>
    </source>
</evidence>